<protein>
    <recommendedName>
        <fullName evidence="3">Protein N-terminal asparagine amidohydrolase</fullName>
    </recommendedName>
</protein>
<evidence type="ECO:0000313" key="2">
    <source>
        <dbReference type="Proteomes" id="UP001281410"/>
    </source>
</evidence>
<organism evidence="1 2">
    <name type="scientific">Dipteronia sinensis</name>
    <dbReference type="NCBI Taxonomy" id="43782"/>
    <lineage>
        <taxon>Eukaryota</taxon>
        <taxon>Viridiplantae</taxon>
        <taxon>Streptophyta</taxon>
        <taxon>Embryophyta</taxon>
        <taxon>Tracheophyta</taxon>
        <taxon>Spermatophyta</taxon>
        <taxon>Magnoliopsida</taxon>
        <taxon>eudicotyledons</taxon>
        <taxon>Gunneridae</taxon>
        <taxon>Pentapetalae</taxon>
        <taxon>rosids</taxon>
        <taxon>malvids</taxon>
        <taxon>Sapindales</taxon>
        <taxon>Sapindaceae</taxon>
        <taxon>Hippocastanoideae</taxon>
        <taxon>Acereae</taxon>
        <taxon>Dipteronia</taxon>
    </lineage>
</organism>
<evidence type="ECO:0008006" key="3">
    <source>
        <dbReference type="Google" id="ProtNLM"/>
    </source>
</evidence>
<gene>
    <name evidence="1" type="ORF">Dsin_011061</name>
</gene>
<comment type="caution">
    <text evidence="1">The sequence shown here is derived from an EMBL/GenBank/DDBJ whole genome shotgun (WGS) entry which is preliminary data.</text>
</comment>
<sequence length="126" mass="14002">MEHPILVSASQSFKCMQERKVSALDDSDSKYVYVFQREYATVDSALVHYVGTDEATTCVGLVIRNRRNGMTSVAHLDSPTIVDIGLAQMLSLVVHNGFDAELDVHLIGGFDDVTPKVWPKIPYFVI</sequence>
<evidence type="ECO:0000313" key="1">
    <source>
        <dbReference type="EMBL" id="KAK3224036.1"/>
    </source>
</evidence>
<dbReference type="InterPro" id="IPR026750">
    <property type="entry name" value="NTAN1"/>
</dbReference>
<dbReference type="PANTHER" id="PTHR12498">
    <property type="entry name" value="N-TERMINAL ASPARAGINE AMIDOHYDROLASE"/>
    <property type="match status" value="1"/>
</dbReference>
<dbReference type="GO" id="GO:0005634">
    <property type="term" value="C:nucleus"/>
    <property type="evidence" value="ECO:0007669"/>
    <property type="project" value="TreeGrafter"/>
</dbReference>
<accession>A0AAE0ATM2</accession>
<dbReference type="AlphaFoldDB" id="A0AAE0ATM2"/>
<keyword evidence="2" id="KW-1185">Reference proteome</keyword>
<dbReference type="EMBL" id="JANJYJ010000003">
    <property type="protein sequence ID" value="KAK3224036.1"/>
    <property type="molecule type" value="Genomic_DNA"/>
</dbReference>
<dbReference type="GO" id="GO:0006511">
    <property type="term" value="P:ubiquitin-dependent protein catabolic process"/>
    <property type="evidence" value="ECO:0007669"/>
    <property type="project" value="TreeGrafter"/>
</dbReference>
<dbReference type="GO" id="GO:0008418">
    <property type="term" value="F:protein-N-terminal asparagine amidohydrolase activity"/>
    <property type="evidence" value="ECO:0007669"/>
    <property type="project" value="InterPro"/>
</dbReference>
<proteinExistence type="predicted"/>
<dbReference type="Pfam" id="PF14736">
    <property type="entry name" value="N_Asn_amidohyd"/>
    <property type="match status" value="1"/>
</dbReference>
<name>A0AAE0ATM2_9ROSI</name>
<dbReference type="PANTHER" id="PTHR12498:SF0">
    <property type="entry name" value="PROTEIN N-TERMINAL ASPARAGINE AMIDOHYDROLASE"/>
    <property type="match status" value="1"/>
</dbReference>
<dbReference type="Proteomes" id="UP001281410">
    <property type="component" value="Unassembled WGS sequence"/>
</dbReference>
<reference evidence="1" key="1">
    <citation type="journal article" date="2023" name="Plant J.">
        <title>Genome sequences and population genomics provide insights into the demographic history, inbreeding, and mutation load of two 'living fossil' tree species of Dipteronia.</title>
        <authorList>
            <person name="Feng Y."/>
            <person name="Comes H.P."/>
            <person name="Chen J."/>
            <person name="Zhu S."/>
            <person name="Lu R."/>
            <person name="Zhang X."/>
            <person name="Li P."/>
            <person name="Qiu J."/>
            <person name="Olsen K.M."/>
            <person name="Qiu Y."/>
        </authorList>
    </citation>
    <scope>NUCLEOTIDE SEQUENCE</scope>
    <source>
        <strain evidence="1">NBL</strain>
    </source>
</reference>